<dbReference type="InterPro" id="IPR011050">
    <property type="entry name" value="Pectin_lyase_fold/virulence"/>
</dbReference>
<evidence type="ECO:0000256" key="9">
    <source>
        <dbReference type="ARBA" id="ARBA00023085"/>
    </source>
</evidence>
<keyword evidence="8 12" id="KW-0378">Hydrolase</keyword>
<comment type="catalytic activity">
    <reaction evidence="10 12">
        <text>[(1-&gt;4)-alpha-D-galacturonosyl methyl ester](n) + n H2O = [(1-&gt;4)-alpha-D-galacturonosyl](n) + n methanol + n H(+)</text>
        <dbReference type="Rhea" id="RHEA:22380"/>
        <dbReference type="Rhea" id="RHEA-COMP:14570"/>
        <dbReference type="Rhea" id="RHEA-COMP:14573"/>
        <dbReference type="ChEBI" id="CHEBI:15377"/>
        <dbReference type="ChEBI" id="CHEBI:15378"/>
        <dbReference type="ChEBI" id="CHEBI:17790"/>
        <dbReference type="ChEBI" id="CHEBI:140522"/>
        <dbReference type="ChEBI" id="CHEBI:140523"/>
        <dbReference type="EC" id="3.1.1.11"/>
    </reaction>
</comment>
<evidence type="ECO:0000259" key="13">
    <source>
        <dbReference type="Pfam" id="PF01095"/>
    </source>
</evidence>
<name>A0AAV1X8X0_LUPLU</name>
<keyword evidence="5" id="KW-0134">Cell wall</keyword>
<feature type="active site" evidence="11">
    <location>
        <position position="225"/>
    </location>
</feature>
<dbReference type="Pfam" id="PF01095">
    <property type="entry name" value="Pectinesterase"/>
    <property type="match status" value="1"/>
</dbReference>
<evidence type="ECO:0000313" key="15">
    <source>
        <dbReference type="Proteomes" id="UP001497480"/>
    </source>
</evidence>
<organism evidence="14 15">
    <name type="scientific">Lupinus luteus</name>
    <name type="common">European yellow lupine</name>
    <dbReference type="NCBI Taxonomy" id="3873"/>
    <lineage>
        <taxon>Eukaryota</taxon>
        <taxon>Viridiplantae</taxon>
        <taxon>Streptophyta</taxon>
        <taxon>Embryophyta</taxon>
        <taxon>Tracheophyta</taxon>
        <taxon>Spermatophyta</taxon>
        <taxon>Magnoliopsida</taxon>
        <taxon>eudicotyledons</taxon>
        <taxon>Gunneridae</taxon>
        <taxon>Pentapetalae</taxon>
        <taxon>rosids</taxon>
        <taxon>fabids</taxon>
        <taxon>Fabales</taxon>
        <taxon>Fabaceae</taxon>
        <taxon>Papilionoideae</taxon>
        <taxon>50 kb inversion clade</taxon>
        <taxon>genistoids sensu lato</taxon>
        <taxon>core genistoids</taxon>
        <taxon>Genisteae</taxon>
        <taxon>Lupinus</taxon>
    </lineage>
</organism>
<evidence type="ECO:0000256" key="12">
    <source>
        <dbReference type="RuleBase" id="RU000589"/>
    </source>
</evidence>
<evidence type="ECO:0000256" key="7">
    <source>
        <dbReference type="ARBA" id="ARBA00022729"/>
    </source>
</evidence>
<reference evidence="14 15" key="1">
    <citation type="submission" date="2024-03" db="EMBL/GenBank/DDBJ databases">
        <authorList>
            <person name="Martinez-Hernandez J."/>
        </authorList>
    </citation>
    <scope>NUCLEOTIDE SEQUENCE [LARGE SCALE GENOMIC DNA]</scope>
</reference>
<sequence length="371" mass="40499">MAPKLRTSSNTFHLSLMVAIVVANVVFADDNVPIPGDKSQLDKWYNENVQPLAQRMDTLDPATIAAEGAATVIKVMQDGSGQFKTINEALKSIPKGSTKRVIVYIGPGTYNEKIRIEREKPFITLYGAPGNMPNLTYGGNALKYGTVDSATLIVESDYFVAANMIISNSSPRPDGKMVGAQAVALRVSGDKATFYKVTLLGFQNTLLDDADWHIYKDCLIQGTLDFIFGNGKTLFLNTELRVLGDSGMSVITAHGRDKNTDDTGFSFVLCDITGTGTGTLLGRAWMSKSKVVYAYCNIGSVVNDAAWSNNNHPEYDKDLYFGEYKNKGPGADPAGRYKHTKQLTDVEAKPFITLDFIQGSKWLLPPPNPKV</sequence>
<comment type="caution">
    <text evidence="14">The sequence shown here is derived from an EMBL/GenBank/DDBJ whole genome shotgun (WGS) entry which is preliminary data.</text>
</comment>
<evidence type="ECO:0000256" key="3">
    <source>
        <dbReference type="ARBA" id="ARBA00008891"/>
    </source>
</evidence>
<evidence type="ECO:0000256" key="4">
    <source>
        <dbReference type="ARBA" id="ARBA00013229"/>
    </source>
</evidence>
<evidence type="ECO:0000256" key="11">
    <source>
        <dbReference type="PROSITE-ProRule" id="PRU10040"/>
    </source>
</evidence>
<dbReference type="Gene3D" id="2.160.20.10">
    <property type="entry name" value="Single-stranded right-handed beta-helix, Pectin lyase-like"/>
    <property type="match status" value="1"/>
</dbReference>
<evidence type="ECO:0000256" key="10">
    <source>
        <dbReference type="ARBA" id="ARBA00047928"/>
    </source>
</evidence>
<dbReference type="AlphaFoldDB" id="A0AAV1X8X0"/>
<keyword evidence="9 12" id="KW-0063">Aspartyl esterase</keyword>
<dbReference type="InterPro" id="IPR000070">
    <property type="entry name" value="Pectinesterase_cat"/>
</dbReference>
<dbReference type="GO" id="GO:0030599">
    <property type="term" value="F:pectinesterase activity"/>
    <property type="evidence" value="ECO:0007669"/>
    <property type="project" value="UniProtKB-UniRule"/>
</dbReference>
<evidence type="ECO:0000256" key="6">
    <source>
        <dbReference type="ARBA" id="ARBA00022525"/>
    </source>
</evidence>
<evidence type="ECO:0000256" key="5">
    <source>
        <dbReference type="ARBA" id="ARBA00022512"/>
    </source>
</evidence>
<dbReference type="SUPFAM" id="SSF51126">
    <property type="entry name" value="Pectin lyase-like"/>
    <property type="match status" value="1"/>
</dbReference>
<evidence type="ECO:0000256" key="8">
    <source>
        <dbReference type="ARBA" id="ARBA00022801"/>
    </source>
</evidence>
<dbReference type="GO" id="GO:0042545">
    <property type="term" value="P:cell wall modification"/>
    <property type="evidence" value="ECO:0007669"/>
    <property type="project" value="UniProtKB-UniRule"/>
</dbReference>
<dbReference type="EC" id="3.1.1.11" evidence="4 12"/>
<evidence type="ECO:0000256" key="2">
    <source>
        <dbReference type="ARBA" id="ARBA00005184"/>
    </source>
</evidence>
<comment type="subcellular location">
    <subcellularLocation>
        <location evidence="1">Secreted</location>
        <location evidence="1">Cell wall</location>
    </subcellularLocation>
</comment>
<accession>A0AAV1X8X0</accession>
<dbReference type="PROSITE" id="PS00503">
    <property type="entry name" value="PECTINESTERASE_2"/>
    <property type="match status" value="1"/>
</dbReference>
<keyword evidence="15" id="KW-1185">Reference proteome</keyword>
<comment type="pathway">
    <text evidence="2 12">Glycan metabolism; pectin degradation; 2-dehydro-3-deoxy-D-gluconate from pectin: step 1/5.</text>
</comment>
<keyword evidence="6" id="KW-0964">Secreted</keyword>
<dbReference type="PANTHER" id="PTHR31321:SF87">
    <property type="entry name" value="PECTINESTERASE 63-RELATED"/>
    <property type="match status" value="1"/>
</dbReference>
<dbReference type="FunFam" id="2.160.20.10:FF:000008">
    <property type="entry name" value="Pectinesterase"/>
    <property type="match status" value="1"/>
</dbReference>
<dbReference type="EMBL" id="CAXHTB010000013">
    <property type="protein sequence ID" value="CAL0318145.1"/>
    <property type="molecule type" value="Genomic_DNA"/>
</dbReference>
<keyword evidence="7 12" id="KW-0732">Signal</keyword>
<dbReference type="InterPro" id="IPR033131">
    <property type="entry name" value="Pectinesterase_Asp_AS"/>
</dbReference>
<feature type="chain" id="PRO_5043111838" description="Pectinesterase" evidence="12">
    <location>
        <begin position="29"/>
        <end position="371"/>
    </location>
</feature>
<dbReference type="InterPro" id="IPR012334">
    <property type="entry name" value="Pectin_lyas_fold"/>
</dbReference>
<comment type="similarity">
    <text evidence="3">Belongs to the pectinesterase family.</text>
</comment>
<proteinExistence type="inferred from homology"/>
<gene>
    <name evidence="14" type="ORF">LLUT_LOCUS19205</name>
</gene>
<feature type="signal peptide" evidence="12">
    <location>
        <begin position="1"/>
        <end position="28"/>
    </location>
</feature>
<feature type="domain" description="Pectinesterase catalytic" evidence="13">
    <location>
        <begin position="74"/>
        <end position="359"/>
    </location>
</feature>
<dbReference type="Proteomes" id="UP001497480">
    <property type="component" value="Unassembled WGS sequence"/>
</dbReference>
<dbReference type="PANTHER" id="PTHR31321">
    <property type="entry name" value="ACYL-COA THIOESTER HYDROLASE YBHC-RELATED"/>
    <property type="match status" value="1"/>
</dbReference>
<protein>
    <recommendedName>
        <fullName evidence="4 12">Pectinesterase</fullName>
        <ecNumber evidence="4 12">3.1.1.11</ecNumber>
    </recommendedName>
</protein>
<evidence type="ECO:0000313" key="14">
    <source>
        <dbReference type="EMBL" id="CAL0318145.1"/>
    </source>
</evidence>
<evidence type="ECO:0000256" key="1">
    <source>
        <dbReference type="ARBA" id="ARBA00004191"/>
    </source>
</evidence>
<dbReference type="GO" id="GO:0045490">
    <property type="term" value="P:pectin catabolic process"/>
    <property type="evidence" value="ECO:0007669"/>
    <property type="project" value="UniProtKB-UniRule"/>
</dbReference>